<gene>
    <name evidence="12" type="primary">modB</name>
    <name evidence="12" type="ORF">H8S07_08230</name>
</gene>
<dbReference type="InterPro" id="IPR035906">
    <property type="entry name" value="MetI-like_sf"/>
</dbReference>
<protein>
    <recommendedName>
        <fullName evidence="10">Molybdenum transport system permease</fullName>
    </recommendedName>
</protein>
<evidence type="ECO:0000313" key="12">
    <source>
        <dbReference type="EMBL" id="MBC5665264.1"/>
    </source>
</evidence>
<dbReference type="Gene3D" id="1.10.3720.10">
    <property type="entry name" value="MetI-like"/>
    <property type="match status" value="1"/>
</dbReference>
<evidence type="ECO:0000256" key="10">
    <source>
        <dbReference type="RuleBase" id="RU365097"/>
    </source>
</evidence>
<evidence type="ECO:0000256" key="2">
    <source>
        <dbReference type="ARBA" id="ARBA00007069"/>
    </source>
</evidence>
<dbReference type="NCBIfam" id="TIGR02141">
    <property type="entry name" value="modB_ABC"/>
    <property type="match status" value="1"/>
</dbReference>
<evidence type="ECO:0000256" key="7">
    <source>
        <dbReference type="ARBA" id="ARBA00022989"/>
    </source>
</evidence>
<dbReference type="PANTHER" id="PTHR30183">
    <property type="entry name" value="MOLYBDENUM TRANSPORT SYSTEM PERMEASE PROTEIN MODB"/>
    <property type="match status" value="1"/>
</dbReference>
<dbReference type="InterPro" id="IPR011867">
    <property type="entry name" value="ModB_ABC"/>
</dbReference>
<comment type="caution">
    <text evidence="12">The sequence shown here is derived from an EMBL/GenBank/DDBJ whole genome shotgun (WGS) entry which is preliminary data.</text>
</comment>
<evidence type="ECO:0000256" key="9">
    <source>
        <dbReference type="RuleBase" id="RU363032"/>
    </source>
</evidence>
<dbReference type="Proteomes" id="UP000647235">
    <property type="component" value="Unassembled WGS sequence"/>
</dbReference>
<dbReference type="EMBL" id="JACOOY010000009">
    <property type="protein sequence ID" value="MBC5665264.1"/>
    <property type="molecule type" value="Genomic_DNA"/>
</dbReference>
<keyword evidence="3 9" id="KW-0813">Transport</keyword>
<accession>A0ABR7EVC1</accession>
<evidence type="ECO:0000256" key="1">
    <source>
        <dbReference type="ARBA" id="ARBA00004651"/>
    </source>
</evidence>
<dbReference type="Pfam" id="PF00528">
    <property type="entry name" value="BPD_transp_1"/>
    <property type="match status" value="1"/>
</dbReference>
<feature type="transmembrane region" description="Helical" evidence="9">
    <location>
        <begin position="101"/>
        <end position="120"/>
    </location>
</feature>
<reference evidence="12 13" key="1">
    <citation type="submission" date="2020-08" db="EMBL/GenBank/DDBJ databases">
        <title>Genome public.</title>
        <authorList>
            <person name="Liu C."/>
            <person name="Sun Q."/>
        </authorList>
    </citation>
    <scope>NUCLEOTIDE SEQUENCE [LARGE SCALE GENOMIC DNA]</scope>
    <source>
        <strain evidence="12 13">NSJ-36</strain>
    </source>
</reference>
<keyword evidence="7 9" id="KW-1133">Transmembrane helix</keyword>
<evidence type="ECO:0000313" key="13">
    <source>
        <dbReference type="Proteomes" id="UP000647235"/>
    </source>
</evidence>
<feature type="transmembrane region" description="Helical" evidence="9">
    <location>
        <begin position="209"/>
        <end position="230"/>
    </location>
</feature>
<evidence type="ECO:0000256" key="3">
    <source>
        <dbReference type="ARBA" id="ARBA00022448"/>
    </source>
</evidence>
<sequence>MIIKHRRNEKMAEIIRNLDWSPLYISMKTGIAATIFSFFLGIYAARKVVKAGPKMKAILDGFLTLPMVLPPTVAGFFLLLIFSRRRPFGIFLFEQFHIKVVQTWLGCIIAATVIAFPLMYRNARAAFEQIDVNLIHAGRTLGMSEITIFWKVVVPAAGPGILSGTILTFARALGEYGATSMLAGNIPGKTGTISQRIAMVIQDGDYATAGVWVAIVIFIAFLIIVLMNLVSNRGMRQVKRW</sequence>
<evidence type="ECO:0000259" key="11">
    <source>
        <dbReference type="PROSITE" id="PS50928"/>
    </source>
</evidence>
<organism evidence="12 13">
    <name type="scientific">Dorea hominis</name>
    <dbReference type="NCBI Taxonomy" id="2763040"/>
    <lineage>
        <taxon>Bacteria</taxon>
        <taxon>Bacillati</taxon>
        <taxon>Bacillota</taxon>
        <taxon>Clostridia</taxon>
        <taxon>Lachnospirales</taxon>
        <taxon>Lachnospiraceae</taxon>
        <taxon>Dorea</taxon>
    </lineage>
</organism>
<comment type="similarity">
    <text evidence="2 10">Belongs to the binding-protein-dependent transport system permease family. CysTW subfamily.</text>
</comment>
<keyword evidence="13" id="KW-1185">Reference proteome</keyword>
<feature type="transmembrane region" description="Helical" evidence="9">
    <location>
        <begin position="23"/>
        <end position="45"/>
    </location>
</feature>
<name>A0ABR7EVC1_9FIRM</name>
<feature type="transmembrane region" description="Helical" evidence="9">
    <location>
        <begin position="148"/>
        <end position="170"/>
    </location>
</feature>
<feature type="transmembrane region" description="Helical" evidence="9">
    <location>
        <begin position="57"/>
        <end position="81"/>
    </location>
</feature>
<keyword evidence="4 10" id="KW-1003">Cell membrane</keyword>
<dbReference type="CDD" id="cd06261">
    <property type="entry name" value="TM_PBP2"/>
    <property type="match status" value="1"/>
</dbReference>
<feature type="domain" description="ABC transmembrane type-1" evidence="11">
    <location>
        <begin position="23"/>
        <end position="230"/>
    </location>
</feature>
<evidence type="ECO:0000256" key="6">
    <source>
        <dbReference type="ARBA" id="ARBA00022692"/>
    </source>
</evidence>
<comment type="function">
    <text evidence="10">Part of the binding-protein-dependent transport system for molybdenum; probably responsible for the translocation of the substrate across the membrane.</text>
</comment>
<evidence type="ECO:0000256" key="8">
    <source>
        <dbReference type="ARBA" id="ARBA00023136"/>
    </source>
</evidence>
<evidence type="ECO:0000256" key="5">
    <source>
        <dbReference type="ARBA" id="ARBA00022505"/>
    </source>
</evidence>
<evidence type="ECO:0000256" key="4">
    <source>
        <dbReference type="ARBA" id="ARBA00022475"/>
    </source>
</evidence>
<proteinExistence type="inferred from homology"/>
<keyword evidence="5 10" id="KW-0500">Molybdenum</keyword>
<comment type="subcellular location">
    <subcellularLocation>
        <location evidence="1 9">Cell membrane</location>
        <topology evidence="1 9">Multi-pass membrane protein</topology>
    </subcellularLocation>
</comment>
<keyword evidence="6 9" id="KW-0812">Transmembrane</keyword>
<dbReference type="SUPFAM" id="SSF161098">
    <property type="entry name" value="MetI-like"/>
    <property type="match status" value="1"/>
</dbReference>
<dbReference type="PANTHER" id="PTHR30183:SF3">
    <property type="entry name" value="MOLYBDENUM TRANSPORT SYSTEM PERMEASE PROTEIN MODB"/>
    <property type="match status" value="1"/>
</dbReference>
<dbReference type="PROSITE" id="PS50928">
    <property type="entry name" value="ABC_TM1"/>
    <property type="match status" value="1"/>
</dbReference>
<dbReference type="InterPro" id="IPR000515">
    <property type="entry name" value="MetI-like"/>
</dbReference>
<keyword evidence="8 9" id="KW-0472">Membrane</keyword>